<organism evidence="3 4">
    <name type="scientific">Quercus suber</name>
    <name type="common">Cork oak</name>
    <dbReference type="NCBI Taxonomy" id="58331"/>
    <lineage>
        <taxon>Eukaryota</taxon>
        <taxon>Viridiplantae</taxon>
        <taxon>Streptophyta</taxon>
        <taxon>Embryophyta</taxon>
        <taxon>Tracheophyta</taxon>
        <taxon>Spermatophyta</taxon>
        <taxon>Magnoliopsida</taxon>
        <taxon>eudicotyledons</taxon>
        <taxon>Gunneridae</taxon>
        <taxon>Pentapetalae</taxon>
        <taxon>rosids</taxon>
        <taxon>fabids</taxon>
        <taxon>Fagales</taxon>
        <taxon>Fagaceae</taxon>
        <taxon>Quercus</taxon>
    </lineage>
</organism>
<feature type="signal peptide" evidence="2">
    <location>
        <begin position="1"/>
        <end position="26"/>
    </location>
</feature>
<accession>A0AAW0LAJ6</accession>
<evidence type="ECO:0000256" key="1">
    <source>
        <dbReference type="ARBA" id="ARBA00009431"/>
    </source>
</evidence>
<dbReference type="AlphaFoldDB" id="A0AAW0LAJ6"/>
<dbReference type="GO" id="GO:0006508">
    <property type="term" value="P:proteolysis"/>
    <property type="evidence" value="ECO:0007669"/>
    <property type="project" value="InterPro"/>
</dbReference>
<dbReference type="EMBL" id="PKMF04000126">
    <property type="protein sequence ID" value="KAK7848529.1"/>
    <property type="molecule type" value="Genomic_DNA"/>
</dbReference>
<evidence type="ECO:0000256" key="2">
    <source>
        <dbReference type="SAM" id="SignalP"/>
    </source>
</evidence>
<keyword evidence="4" id="KW-1185">Reference proteome</keyword>
<sequence>MQSQPWIVMVIICTSLLQIFLPAVESDPSIGDIVLSLPGQPVFSFQQYAGNVTVNSNSSQPQRTLFYYFVEAEAQPASKPVVLWLNGGPGCSSLGLGAFFTHGPFKPSGSGTLIKNDYKAHMLYVESPAGVGFSYYENKTFYANVTDDMAAQDNFIFLRQWLLKFPQYKNSSIYLAGESYVGKILFLR</sequence>
<keyword evidence="2" id="KW-0732">Signal</keyword>
<comment type="similarity">
    <text evidence="1">Belongs to the peptidase S10 family.</text>
</comment>
<dbReference type="PANTHER" id="PTHR11802">
    <property type="entry name" value="SERINE PROTEASE FAMILY S10 SERINE CARBOXYPEPTIDASE"/>
    <property type="match status" value="1"/>
</dbReference>
<proteinExistence type="inferred from homology"/>
<dbReference type="InterPro" id="IPR001563">
    <property type="entry name" value="Peptidase_S10"/>
</dbReference>
<dbReference type="SUPFAM" id="SSF53474">
    <property type="entry name" value="alpha/beta-Hydrolases"/>
    <property type="match status" value="1"/>
</dbReference>
<name>A0AAW0LAJ6_QUESU</name>
<dbReference type="Pfam" id="PF00450">
    <property type="entry name" value="Peptidase_S10"/>
    <property type="match status" value="1"/>
</dbReference>
<dbReference type="GO" id="GO:0005773">
    <property type="term" value="C:vacuole"/>
    <property type="evidence" value="ECO:0007669"/>
    <property type="project" value="TreeGrafter"/>
</dbReference>
<evidence type="ECO:0000313" key="4">
    <source>
        <dbReference type="Proteomes" id="UP000237347"/>
    </source>
</evidence>
<gene>
    <name evidence="3" type="primary">SCPL46_5</name>
    <name evidence="3" type="ORF">CFP56_004878</name>
</gene>
<dbReference type="PRINTS" id="PR00724">
    <property type="entry name" value="CRBOXYPTASEC"/>
</dbReference>
<dbReference type="PANTHER" id="PTHR11802:SF281">
    <property type="entry name" value="CARBOXYPEPTIDASE"/>
    <property type="match status" value="1"/>
</dbReference>
<evidence type="ECO:0000313" key="3">
    <source>
        <dbReference type="EMBL" id="KAK7848529.1"/>
    </source>
</evidence>
<dbReference type="InterPro" id="IPR029058">
    <property type="entry name" value="AB_hydrolase_fold"/>
</dbReference>
<protein>
    <submittedName>
        <fullName evidence="3">Serine carboxypeptidase-like 46</fullName>
    </submittedName>
</protein>
<reference evidence="3 4" key="1">
    <citation type="journal article" date="2018" name="Sci. Data">
        <title>The draft genome sequence of cork oak.</title>
        <authorList>
            <person name="Ramos A.M."/>
            <person name="Usie A."/>
            <person name="Barbosa P."/>
            <person name="Barros P.M."/>
            <person name="Capote T."/>
            <person name="Chaves I."/>
            <person name="Simoes F."/>
            <person name="Abreu I."/>
            <person name="Carrasquinho I."/>
            <person name="Faro C."/>
            <person name="Guimaraes J.B."/>
            <person name="Mendonca D."/>
            <person name="Nobrega F."/>
            <person name="Rodrigues L."/>
            <person name="Saibo N.J.M."/>
            <person name="Varela M.C."/>
            <person name="Egas C."/>
            <person name="Matos J."/>
            <person name="Miguel C.M."/>
            <person name="Oliveira M.M."/>
            <person name="Ricardo C.P."/>
            <person name="Goncalves S."/>
        </authorList>
    </citation>
    <scope>NUCLEOTIDE SEQUENCE [LARGE SCALE GENOMIC DNA]</scope>
    <source>
        <strain evidence="4">cv. HL8</strain>
    </source>
</reference>
<comment type="caution">
    <text evidence="3">The sequence shown here is derived from an EMBL/GenBank/DDBJ whole genome shotgun (WGS) entry which is preliminary data.</text>
</comment>
<feature type="chain" id="PRO_5043497313" evidence="2">
    <location>
        <begin position="27"/>
        <end position="188"/>
    </location>
</feature>
<dbReference type="GO" id="GO:0004185">
    <property type="term" value="F:serine-type carboxypeptidase activity"/>
    <property type="evidence" value="ECO:0007669"/>
    <property type="project" value="InterPro"/>
</dbReference>
<dbReference type="Proteomes" id="UP000237347">
    <property type="component" value="Unassembled WGS sequence"/>
</dbReference>
<dbReference type="Gene3D" id="3.40.50.1820">
    <property type="entry name" value="alpha/beta hydrolase"/>
    <property type="match status" value="1"/>
</dbReference>